<keyword evidence="3" id="KW-0548">Nucleotidyltransferase</keyword>
<organism evidence="3">
    <name type="scientific">Blumeria graminis f. sp. tritici</name>
    <dbReference type="NCBI Taxonomy" id="62690"/>
    <lineage>
        <taxon>Eukaryota</taxon>
        <taxon>Fungi</taxon>
        <taxon>Dikarya</taxon>
        <taxon>Ascomycota</taxon>
        <taxon>Pezizomycotina</taxon>
        <taxon>Leotiomycetes</taxon>
        <taxon>Erysiphales</taxon>
        <taxon>Erysiphaceae</taxon>
        <taxon>Blumeria</taxon>
    </lineage>
</organism>
<gene>
    <name evidence="3" type="primary">cox1-i1</name>
</gene>
<dbReference type="GO" id="GO:0003964">
    <property type="term" value="F:RNA-directed DNA polymerase activity"/>
    <property type="evidence" value="ECO:0007669"/>
    <property type="project" value="UniProtKB-KW"/>
</dbReference>
<dbReference type="PROSITE" id="PS50878">
    <property type="entry name" value="RT_POL"/>
    <property type="match status" value="1"/>
</dbReference>
<dbReference type="InterPro" id="IPR000477">
    <property type="entry name" value="RT_dom"/>
</dbReference>
<keyword evidence="3" id="KW-0496">Mitochondrion</keyword>
<dbReference type="PANTHER" id="PTHR33642">
    <property type="entry name" value="COX1/OXI3 INTRON 1 PROTEIN-RELATED"/>
    <property type="match status" value="1"/>
</dbReference>
<dbReference type="EMBL" id="MT880591">
    <property type="protein sequence ID" value="QQY98356.1"/>
    <property type="molecule type" value="Genomic_DNA"/>
</dbReference>
<dbReference type="SUPFAM" id="SSF56672">
    <property type="entry name" value="DNA/RNA polymerases"/>
    <property type="match status" value="1"/>
</dbReference>
<dbReference type="GO" id="GO:0006315">
    <property type="term" value="P:homing of group II introns"/>
    <property type="evidence" value="ECO:0007669"/>
    <property type="project" value="TreeGrafter"/>
</dbReference>
<evidence type="ECO:0000256" key="1">
    <source>
        <dbReference type="SAM" id="MobiDB-lite"/>
    </source>
</evidence>
<evidence type="ECO:0000259" key="2">
    <source>
        <dbReference type="PROSITE" id="PS50878"/>
    </source>
</evidence>
<feature type="region of interest" description="Disordered" evidence="1">
    <location>
        <begin position="175"/>
        <end position="195"/>
    </location>
</feature>
<sequence length="686" mass="78236">MRFVLQKSQKETMNHLCHVKAIGAGEVKPHEETQTAKPYVKGLNGHIAECLGVRPDLSLMEIRLTNLIHMVSHNRTLASVSNQGVWAITWNDIVSISAKVKLLLDNTQSVNNICKYQHKTIWNEELRDHLREPGMAPKNRSILKNGKRAGPLLLGGDGVVVVRLTNGRTTGFNSGANYSSKAGQKMTKRGSEDEQTPAFNYERKIIKNIANLKNLVRGYELIKSKPGNMTHATKVSLDGMSKEYLTKIQSKIRAGRYEFAPAIQIPKKGGKNESRALSMARDKVVQKALQLVMEPIYEKQFLDTSHGFRPRRGTRTAIQYLDANFQSVHYVIEADLSKALDTIPQKLMTIISREIECEKTLKLIKSSLKAGYIEFGNLHNNLETPQSMSPLLCNIYFHELDVYMESLKQEFNSGSGTNEYEKLKVSSRHMRRTGQDKSREEYLTDMRGMLNTSKKHDSKVRIHYVRYADDFVIGVEGSYQIAKTILAKVRTFISSSLSLKLNETKTGITKYSEKRVKFLGYNISGAQKGIKPESPKNSDKRRKKIRIEMDTEKVLKRLEMNRFIRKRTSPKDGKTLIYRGTFKGNLINLDHADIIQYYNSVIRGVYNYYSFTNNTQALAHIIWRLTESCALTLARKFKMKTMKAAFRKFGSDLGCDIIKDEVKRVSLLSKKDRKRCTEIPPWDGME</sequence>
<dbReference type="InterPro" id="IPR043502">
    <property type="entry name" value="DNA/RNA_pol_sf"/>
</dbReference>
<keyword evidence="3" id="KW-0808">Transferase</keyword>
<dbReference type="GO" id="GO:0090615">
    <property type="term" value="P:mitochondrial mRNA processing"/>
    <property type="evidence" value="ECO:0007669"/>
    <property type="project" value="TreeGrafter"/>
</dbReference>
<name>A0A7U1BFA2_BLUGR</name>
<protein>
    <submittedName>
        <fullName evidence="3">Reverse transcriptase domain-containing protein</fullName>
    </submittedName>
</protein>
<dbReference type="InterPro" id="IPR024937">
    <property type="entry name" value="Domain_X"/>
</dbReference>
<reference evidence="3" key="1">
    <citation type="submission" date="2020-08" db="EMBL/GenBank/DDBJ databases">
        <title>Mitochondrial genome sequences of powdery mildew pathogens.</title>
        <authorList>
            <person name="Zaccaron A."/>
            <person name="Stergiopoulos I."/>
        </authorList>
    </citation>
    <scope>NUCLEOTIDE SEQUENCE</scope>
    <source>
        <strain evidence="3">96224</strain>
    </source>
</reference>
<dbReference type="Pfam" id="PF00078">
    <property type="entry name" value="RVT_1"/>
    <property type="match status" value="1"/>
</dbReference>
<dbReference type="Pfam" id="PF01348">
    <property type="entry name" value="Intron_maturas2"/>
    <property type="match status" value="1"/>
</dbReference>
<feature type="domain" description="Reverse transcriptase" evidence="2">
    <location>
        <begin position="246"/>
        <end position="523"/>
    </location>
</feature>
<dbReference type="GO" id="GO:0005739">
    <property type="term" value="C:mitochondrion"/>
    <property type="evidence" value="ECO:0007669"/>
    <property type="project" value="TreeGrafter"/>
</dbReference>
<keyword evidence="3" id="KW-0695">RNA-directed DNA polymerase</keyword>
<dbReference type="PANTHER" id="PTHR33642:SF4">
    <property type="entry name" value="COX1_OXI3 INTRON 1 PROTEIN-RELATED"/>
    <property type="match status" value="1"/>
</dbReference>
<evidence type="ECO:0000313" key="3">
    <source>
        <dbReference type="EMBL" id="QQY98356.1"/>
    </source>
</evidence>
<dbReference type="CDD" id="cd01651">
    <property type="entry name" value="RT_G2_intron"/>
    <property type="match status" value="1"/>
</dbReference>
<accession>A0A7U1BFA2</accession>
<proteinExistence type="predicted"/>
<dbReference type="AlphaFoldDB" id="A0A7U1BFA2"/>
<geneLocation type="mitochondrion" evidence="3"/>